<sequence length="171" mass="18717">MTAQVQRLAARGFVEANLSQLSADVLYWRKHGKLPPSSSMNELASICAAFAAEGDEFQEAERMIIQFALENASRNTHVQGESGANPAYSTADRELCGSVAYKSLLPKLLSLAGKIDDMSDEEYRNWLNGLPKEEFFQFMGLDGKDKFRAAVAEARALAHPESASSKSLQAI</sequence>
<accession>A0A1D3K7Y2</accession>
<gene>
    <name evidence="1" type="ORF">PVE_R2G0443</name>
</gene>
<reference evidence="2" key="1">
    <citation type="submission" date="2016-07" db="EMBL/GenBank/DDBJ databases">
        <authorList>
            <person name="Florea S."/>
            <person name="Webb J.S."/>
            <person name="Jaromczyk J."/>
            <person name="Schardl C.L."/>
        </authorList>
    </citation>
    <scope>NUCLEOTIDE SEQUENCE [LARGE SCALE GENOMIC DNA]</scope>
    <source>
        <strain evidence="2">1YdBTEX2</strain>
    </source>
</reference>
<proteinExistence type="predicted"/>
<name>A0A1D3K7Y2_PSEVE</name>
<evidence type="ECO:0000313" key="1">
    <source>
        <dbReference type="EMBL" id="SBW84469.1"/>
    </source>
</evidence>
<dbReference type="AlphaFoldDB" id="A0A1D3K7Y2"/>
<protein>
    <submittedName>
        <fullName evidence="1">Uncharacterized protein</fullName>
    </submittedName>
</protein>
<evidence type="ECO:0000313" key="2">
    <source>
        <dbReference type="Proteomes" id="UP000245431"/>
    </source>
</evidence>
<organism evidence="1 2">
    <name type="scientific">Pseudomonas veronii 1YdBTEX2</name>
    <dbReference type="NCBI Taxonomy" id="1295141"/>
    <lineage>
        <taxon>Bacteria</taxon>
        <taxon>Pseudomonadati</taxon>
        <taxon>Pseudomonadota</taxon>
        <taxon>Gammaproteobacteria</taxon>
        <taxon>Pseudomonadales</taxon>
        <taxon>Pseudomonadaceae</taxon>
        <taxon>Pseudomonas</taxon>
    </lineage>
</organism>
<dbReference type="EMBL" id="LT599584">
    <property type="protein sequence ID" value="SBW84469.1"/>
    <property type="molecule type" value="Genomic_DNA"/>
</dbReference>
<dbReference type="Proteomes" id="UP000245431">
    <property type="component" value="Chromosome PVE_r2"/>
</dbReference>